<proteinExistence type="predicted"/>
<dbReference type="Proteomes" id="UP000504618">
    <property type="component" value="Unplaced"/>
</dbReference>
<accession>A0A6J1Q5K4</accession>
<dbReference type="GeneID" id="112457886"/>
<organism evidence="1 2">
    <name type="scientific">Temnothorax curvispinosus</name>
    <dbReference type="NCBI Taxonomy" id="300111"/>
    <lineage>
        <taxon>Eukaryota</taxon>
        <taxon>Metazoa</taxon>
        <taxon>Ecdysozoa</taxon>
        <taxon>Arthropoda</taxon>
        <taxon>Hexapoda</taxon>
        <taxon>Insecta</taxon>
        <taxon>Pterygota</taxon>
        <taxon>Neoptera</taxon>
        <taxon>Endopterygota</taxon>
        <taxon>Hymenoptera</taxon>
        <taxon>Apocrita</taxon>
        <taxon>Aculeata</taxon>
        <taxon>Formicoidea</taxon>
        <taxon>Formicidae</taxon>
        <taxon>Myrmicinae</taxon>
        <taxon>Temnothorax</taxon>
    </lineage>
</organism>
<evidence type="ECO:0000313" key="1">
    <source>
        <dbReference type="Proteomes" id="UP000504618"/>
    </source>
</evidence>
<sequence length="229" mass="26485">MNVLYHNVVDVLTDLNLDDRVALSTAHYNMGLEYVTSTDTNDLNTAVEYFARSLVLLGDKLLNRKTILPIIGVLNGLYFAKKKEKDAFKYVDLALGCYVLYMENYSDPIHIPSLVDVKEEESNPRIILNTLHHTTLQELGRLYLKRCKDKYKFVTYMHNTLNIRLTDMSSNKTKFDEKCLNMTLTLFDLSRNFLANDLFPKAKSHIAIGDYVIHRFDEDIRSEEKESTS</sequence>
<reference evidence="2" key="1">
    <citation type="submission" date="2025-08" db="UniProtKB">
        <authorList>
            <consortium name="RefSeq"/>
        </authorList>
    </citation>
    <scope>IDENTIFICATION</scope>
    <source>
        <tissue evidence="2">Whole body</tissue>
    </source>
</reference>
<name>A0A6J1Q5K4_9HYME</name>
<dbReference type="RefSeq" id="XP_024876953.1">
    <property type="nucleotide sequence ID" value="XM_025021185.1"/>
</dbReference>
<dbReference type="OrthoDB" id="7554758at2759"/>
<keyword evidence="1" id="KW-1185">Reference proteome</keyword>
<protein>
    <submittedName>
        <fullName evidence="2">Uncharacterized protein LOC112457886</fullName>
    </submittedName>
</protein>
<dbReference type="AlphaFoldDB" id="A0A6J1Q5K4"/>
<gene>
    <name evidence="2" type="primary">LOC112457886</name>
</gene>
<evidence type="ECO:0000313" key="2">
    <source>
        <dbReference type="RefSeq" id="XP_024876953.1"/>
    </source>
</evidence>